<evidence type="ECO:0000256" key="1">
    <source>
        <dbReference type="ARBA" id="ARBA00023157"/>
    </source>
</evidence>
<comment type="caution">
    <text evidence="3">The sequence shown here is derived from an EMBL/GenBank/DDBJ whole genome shotgun (WGS) entry which is preliminary data.</text>
</comment>
<dbReference type="Pfam" id="PF12999">
    <property type="entry name" value="PRKCSH-like"/>
    <property type="match status" value="1"/>
</dbReference>
<reference evidence="3 4" key="1">
    <citation type="journal article" date="2024" name="BMC Genomics">
        <title>De novo assembly and annotation of Popillia japonica's genome with initial clues to its potential as an invasive pest.</title>
        <authorList>
            <person name="Cucini C."/>
            <person name="Boschi S."/>
            <person name="Funari R."/>
            <person name="Cardaioli E."/>
            <person name="Iannotti N."/>
            <person name="Marturano G."/>
            <person name="Paoli F."/>
            <person name="Bruttini M."/>
            <person name="Carapelli A."/>
            <person name="Frati F."/>
            <person name="Nardi F."/>
        </authorList>
    </citation>
    <scope>NUCLEOTIDE SEQUENCE [LARGE SCALE GENOMIC DNA]</scope>
    <source>
        <strain evidence="3">DMR45628</strain>
    </source>
</reference>
<gene>
    <name evidence="3" type="ORF">QE152_g10065</name>
</gene>
<dbReference type="InterPro" id="IPR028146">
    <property type="entry name" value="PRKCSH_N"/>
</dbReference>
<dbReference type="GO" id="GO:0006491">
    <property type="term" value="P:N-glycan processing"/>
    <property type="evidence" value="ECO:0007669"/>
    <property type="project" value="TreeGrafter"/>
</dbReference>
<dbReference type="SUPFAM" id="SSF57424">
    <property type="entry name" value="LDL receptor-like module"/>
    <property type="match status" value="1"/>
</dbReference>
<sequence>MENISFDKVNDDYCDCMDGSDEPGTNACANGEFHCNRESLTRKSLVKIPSSRVNDGICDCCDGSDEWQNKTRNDLDASQQAALGRYLAPCPILC</sequence>
<evidence type="ECO:0000259" key="2">
    <source>
        <dbReference type="Pfam" id="PF12999"/>
    </source>
</evidence>
<evidence type="ECO:0000313" key="3">
    <source>
        <dbReference type="EMBL" id="KAK9738204.1"/>
    </source>
</evidence>
<accession>A0AAW1LSR6</accession>
<name>A0AAW1LSR6_POPJA</name>
<organism evidence="3 4">
    <name type="scientific">Popillia japonica</name>
    <name type="common">Japanese beetle</name>
    <dbReference type="NCBI Taxonomy" id="7064"/>
    <lineage>
        <taxon>Eukaryota</taxon>
        <taxon>Metazoa</taxon>
        <taxon>Ecdysozoa</taxon>
        <taxon>Arthropoda</taxon>
        <taxon>Hexapoda</taxon>
        <taxon>Insecta</taxon>
        <taxon>Pterygota</taxon>
        <taxon>Neoptera</taxon>
        <taxon>Endopterygota</taxon>
        <taxon>Coleoptera</taxon>
        <taxon>Polyphaga</taxon>
        <taxon>Scarabaeiformia</taxon>
        <taxon>Scarabaeidae</taxon>
        <taxon>Rutelinae</taxon>
        <taxon>Popillia</taxon>
    </lineage>
</organism>
<feature type="domain" description="Glucosidase II beta subunit N-terminal" evidence="2">
    <location>
        <begin position="4"/>
        <end position="75"/>
    </location>
</feature>
<dbReference type="EMBL" id="JASPKY010000089">
    <property type="protein sequence ID" value="KAK9738204.1"/>
    <property type="molecule type" value="Genomic_DNA"/>
</dbReference>
<dbReference type="PANTHER" id="PTHR12630:SF1">
    <property type="entry name" value="GLUCOSIDASE 2 SUBUNIT BETA"/>
    <property type="match status" value="1"/>
</dbReference>
<dbReference type="PANTHER" id="PTHR12630">
    <property type="entry name" value="N-LINKED OLIGOSACCHARIDE PROCESSING"/>
    <property type="match status" value="1"/>
</dbReference>
<evidence type="ECO:0000313" key="4">
    <source>
        <dbReference type="Proteomes" id="UP001458880"/>
    </source>
</evidence>
<keyword evidence="1" id="KW-1015">Disulfide bond</keyword>
<dbReference type="Gene3D" id="4.10.400.10">
    <property type="entry name" value="Low-density Lipoprotein Receptor"/>
    <property type="match status" value="1"/>
</dbReference>
<dbReference type="InterPro" id="IPR039794">
    <property type="entry name" value="Gtb1-like"/>
</dbReference>
<dbReference type="GO" id="GO:0017177">
    <property type="term" value="C:glucosidase II complex"/>
    <property type="evidence" value="ECO:0007669"/>
    <property type="project" value="TreeGrafter"/>
</dbReference>
<dbReference type="Proteomes" id="UP001458880">
    <property type="component" value="Unassembled WGS sequence"/>
</dbReference>
<keyword evidence="4" id="KW-1185">Reference proteome</keyword>
<protein>
    <submittedName>
        <fullName evidence="3">Glucosidase II beta subunit-like</fullName>
    </submittedName>
</protein>
<dbReference type="InterPro" id="IPR036055">
    <property type="entry name" value="LDL_receptor-like_sf"/>
</dbReference>
<proteinExistence type="predicted"/>
<dbReference type="AlphaFoldDB" id="A0AAW1LSR6"/>